<proteinExistence type="predicted"/>
<protein>
    <submittedName>
        <fullName evidence="3">Uncharacterized protein</fullName>
    </submittedName>
</protein>
<reference evidence="3 4" key="1">
    <citation type="submission" date="2019-10" db="EMBL/GenBank/DDBJ databases">
        <title>Rudanella paleaurantiibacter sp. nov., isolated from sludge.</title>
        <authorList>
            <person name="Xu S.Q."/>
        </authorList>
    </citation>
    <scope>NUCLEOTIDE SEQUENCE [LARGE SCALE GENOMIC DNA]</scope>
    <source>
        <strain evidence="3 4">HX-22-17</strain>
    </source>
</reference>
<accession>A0A7J5U2N9</accession>
<comment type="caution">
    <text evidence="3">The sequence shown here is derived from an EMBL/GenBank/DDBJ whole genome shotgun (WGS) entry which is preliminary data.</text>
</comment>
<feature type="signal peptide" evidence="2">
    <location>
        <begin position="1"/>
        <end position="21"/>
    </location>
</feature>
<feature type="transmembrane region" description="Helical" evidence="1">
    <location>
        <begin position="159"/>
        <end position="192"/>
    </location>
</feature>
<keyword evidence="1" id="KW-0812">Transmembrane</keyword>
<organism evidence="3 4">
    <name type="scientific">Rudanella paleaurantiibacter</name>
    <dbReference type="NCBI Taxonomy" id="2614655"/>
    <lineage>
        <taxon>Bacteria</taxon>
        <taxon>Pseudomonadati</taxon>
        <taxon>Bacteroidota</taxon>
        <taxon>Cytophagia</taxon>
        <taxon>Cytophagales</taxon>
        <taxon>Cytophagaceae</taxon>
        <taxon>Rudanella</taxon>
    </lineage>
</organism>
<evidence type="ECO:0000313" key="4">
    <source>
        <dbReference type="Proteomes" id="UP000488299"/>
    </source>
</evidence>
<keyword evidence="4" id="KW-1185">Reference proteome</keyword>
<dbReference type="Proteomes" id="UP000488299">
    <property type="component" value="Unassembled WGS sequence"/>
</dbReference>
<gene>
    <name evidence="3" type="ORF">F5984_10660</name>
</gene>
<dbReference type="AlphaFoldDB" id="A0A7J5U2N9"/>
<sequence>MRNPFLLLSSLFILVCFTACQRPYALVQRTPAPRFTSPMAQPRPDTLTLSRTDVATTTEPLTEFAEENQPVTEPDPASLLASVAPSVTIPAEQRVANRLKRVERLISESGQTVSEQPRPRPKSKSQLRLGNRIRESLGLPLREELNWWQRIDWKLKASVFVILVAIVFAILNLGQLALLFGLIGAVLLVLGLKRAFKKRRPWL</sequence>
<keyword evidence="1" id="KW-1133">Transmembrane helix</keyword>
<evidence type="ECO:0000313" key="3">
    <source>
        <dbReference type="EMBL" id="KAB7731254.1"/>
    </source>
</evidence>
<dbReference type="EMBL" id="WELI01000003">
    <property type="protein sequence ID" value="KAB7731254.1"/>
    <property type="molecule type" value="Genomic_DNA"/>
</dbReference>
<feature type="chain" id="PRO_5029525483" evidence="2">
    <location>
        <begin position="22"/>
        <end position="203"/>
    </location>
</feature>
<keyword evidence="1" id="KW-0472">Membrane</keyword>
<evidence type="ECO:0000256" key="2">
    <source>
        <dbReference type="SAM" id="SignalP"/>
    </source>
</evidence>
<name>A0A7J5U2N9_9BACT</name>
<evidence type="ECO:0000256" key="1">
    <source>
        <dbReference type="SAM" id="Phobius"/>
    </source>
</evidence>
<keyword evidence="2" id="KW-0732">Signal</keyword>
<dbReference type="RefSeq" id="WP_152124232.1">
    <property type="nucleotide sequence ID" value="NZ_WELI01000003.1"/>
</dbReference>